<accession>A0A1I7TW99</accession>
<name>A0A1I7TW99_9PELO</name>
<sequence length="86" mass="9594">MLSIRVLRSVESVKFLLLASGFYHNSQLLFSIHTDDNASSFAIGPPFYDKLVAQSVAKKKKRRGGVTLTNTVSHKRRALFWVAIGT</sequence>
<reference evidence="2" key="1">
    <citation type="submission" date="2016-11" db="UniProtKB">
        <authorList>
            <consortium name="WormBaseParasite"/>
        </authorList>
    </citation>
    <scope>IDENTIFICATION</scope>
</reference>
<dbReference type="Proteomes" id="UP000095282">
    <property type="component" value="Unplaced"/>
</dbReference>
<dbReference type="WBParaSite" id="Csp11.Scaffold629.g12421.t1">
    <property type="protein sequence ID" value="Csp11.Scaffold629.g12421.t1"/>
    <property type="gene ID" value="Csp11.Scaffold629.g12421"/>
</dbReference>
<dbReference type="AlphaFoldDB" id="A0A1I7TW99"/>
<organism evidence="1 2">
    <name type="scientific">Caenorhabditis tropicalis</name>
    <dbReference type="NCBI Taxonomy" id="1561998"/>
    <lineage>
        <taxon>Eukaryota</taxon>
        <taxon>Metazoa</taxon>
        <taxon>Ecdysozoa</taxon>
        <taxon>Nematoda</taxon>
        <taxon>Chromadorea</taxon>
        <taxon>Rhabditida</taxon>
        <taxon>Rhabditina</taxon>
        <taxon>Rhabditomorpha</taxon>
        <taxon>Rhabditoidea</taxon>
        <taxon>Rhabditidae</taxon>
        <taxon>Peloderinae</taxon>
        <taxon>Caenorhabditis</taxon>
    </lineage>
</organism>
<keyword evidence="1" id="KW-1185">Reference proteome</keyword>
<evidence type="ECO:0000313" key="2">
    <source>
        <dbReference type="WBParaSite" id="Csp11.Scaffold629.g12421.t1"/>
    </source>
</evidence>
<protein>
    <submittedName>
        <fullName evidence="2">Secreted protein</fullName>
    </submittedName>
</protein>
<evidence type="ECO:0000313" key="1">
    <source>
        <dbReference type="Proteomes" id="UP000095282"/>
    </source>
</evidence>
<proteinExistence type="predicted"/>